<dbReference type="OrthoDB" id="9806388at2"/>
<dbReference type="InterPro" id="IPR052433">
    <property type="entry name" value="X-Pro_dipept-like"/>
</dbReference>
<keyword evidence="7" id="KW-0378">Hydrolase</keyword>
<keyword evidence="8" id="KW-0482">Metalloprotease</keyword>
<evidence type="ECO:0000259" key="14">
    <source>
        <dbReference type="SMART" id="SM01011"/>
    </source>
</evidence>
<dbReference type="GO" id="GO:0006508">
    <property type="term" value="P:proteolysis"/>
    <property type="evidence" value="ECO:0007669"/>
    <property type="project" value="UniProtKB-KW"/>
</dbReference>
<comment type="cofactor">
    <cofactor evidence="2">
        <name>Mn(2+)</name>
        <dbReference type="ChEBI" id="CHEBI:29035"/>
    </cofactor>
</comment>
<dbReference type="InterPro" id="IPR029149">
    <property type="entry name" value="Creatin/AminoP/Spt16_N"/>
</dbReference>
<dbReference type="SUPFAM" id="SSF55920">
    <property type="entry name" value="Creatinase/aminopeptidase"/>
    <property type="match status" value="1"/>
</dbReference>
<dbReference type="Pfam" id="PF05195">
    <property type="entry name" value="AMP_N"/>
    <property type="match status" value="1"/>
</dbReference>
<dbReference type="RefSeq" id="WP_153714716.1">
    <property type="nucleotide sequence ID" value="NZ_CP045871.1"/>
</dbReference>
<evidence type="ECO:0000256" key="8">
    <source>
        <dbReference type="ARBA" id="ARBA00023049"/>
    </source>
</evidence>
<dbReference type="InterPro" id="IPR000994">
    <property type="entry name" value="Pept_M24"/>
</dbReference>
<dbReference type="PANTHER" id="PTHR43226">
    <property type="entry name" value="XAA-PRO AMINOPEPTIDASE 3"/>
    <property type="match status" value="1"/>
</dbReference>
<evidence type="ECO:0000256" key="11">
    <source>
        <dbReference type="ARBA" id="ARBA00075356"/>
    </source>
</evidence>
<evidence type="ECO:0000256" key="4">
    <source>
        <dbReference type="ARBA" id="ARBA00012574"/>
    </source>
</evidence>
<dbReference type="PROSITE" id="PS00491">
    <property type="entry name" value="PROLINE_PEPTIDASE"/>
    <property type="match status" value="1"/>
</dbReference>
<organism evidence="15 16">
    <name type="scientific">Litorivicinus lipolyticus</name>
    <dbReference type="NCBI Taxonomy" id="418701"/>
    <lineage>
        <taxon>Bacteria</taxon>
        <taxon>Pseudomonadati</taxon>
        <taxon>Pseudomonadota</taxon>
        <taxon>Gammaproteobacteria</taxon>
        <taxon>Oceanospirillales</taxon>
        <taxon>Litorivicinaceae</taxon>
        <taxon>Litorivicinus</taxon>
    </lineage>
</organism>
<dbReference type="Pfam" id="PF00557">
    <property type="entry name" value="Peptidase_M24"/>
    <property type="match status" value="1"/>
</dbReference>
<feature type="domain" description="Aminopeptidase P N-terminal" evidence="14">
    <location>
        <begin position="6"/>
        <end position="136"/>
    </location>
</feature>
<dbReference type="GO" id="GO:0005829">
    <property type="term" value="C:cytosol"/>
    <property type="evidence" value="ECO:0007669"/>
    <property type="project" value="TreeGrafter"/>
</dbReference>
<evidence type="ECO:0000313" key="15">
    <source>
        <dbReference type="EMBL" id="QGG81213.1"/>
    </source>
</evidence>
<comment type="catalytic activity">
    <reaction evidence="1">
        <text>Release of any N-terminal amino acid, including proline, that is linked to proline, even from a dipeptide or tripeptide.</text>
        <dbReference type="EC" id="3.4.11.9"/>
    </reaction>
</comment>
<evidence type="ECO:0000256" key="12">
    <source>
        <dbReference type="ARBA" id="ARBA00081411"/>
    </source>
</evidence>
<evidence type="ECO:0000256" key="3">
    <source>
        <dbReference type="ARBA" id="ARBA00008766"/>
    </source>
</evidence>
<evidence type="ECO:0000256" key="6">
    <source>
        <dbReference type="ARBA" id="ARBA00022723"/>
    </source>
</evidence>
<name>A0A5Q2QD22_9GAMM</name>
<dbReference type="AlphaFoldDB" id="A0A5Q2QD22"/>
<evidence type="ECO:0000256" key="13">
    <source>
        <dbReference type="RuleBase" id="RU000590"/>
    </source>
</evidence>
<evidence type="ECO:0000256" key="2">
    <source>
        <dbReference type="ARBA" id="ARBA00001936"/>
    </source>
</evidence>
<dbReference type="CDD" id="cd01087">
    <property type="entry name" value="Prolidase"/>
    <property type="match status" value="1"/>
</dbReference>
<dbReference type="InterPro" id="IPR036005">
    <property type="entry name" value="Creatinase/aminopeptidase-like"/>
</dbReference>
<reference evidence="15 16" key="1">
    <citation type="submission" date="2019-11" db="EMBL/GenBank/DDBJ databases">
        <authorList>
            <person name="Khan S.A."/>
            <person name="Jeon C.O."/>
            <person name="Chun B.H."/>
        </authorList>
    </citation>
    <scope>NUCLEOTIDE SEQUENCE [LARGE SCALE GENOMIC DNA]</scope>
    <source>
        <strain evidence="15 16">IMCC 1097</strain>
    </source>
</reference>
<sequence length="439" mass="47870">MQHFEFDLSLYQSRRAALQAALPANGLLVLVGADEMYRNADVDHPFRQTSDFLYLSGFEEPDAALILTAESSLLLCRPKDETMETWTGFRWGPDAAAEAFGFDHAACSDDLAEVLAETASDADAIGYAFNDERAAGLVQELQAELSKRARQGVVPAAQHFDANPLIHEARLIKSADELAMMRRAGEISARAHRRAMVVASAGVAEYRLQAEIEFEHRVAGSKREAYQAIVAGGDHANTLHYVANDQAIADGELVLIDAGCELNYYAADITRTFPVNGVFSPAQRRVYQIVLDAQLAALEQVRAGRPFNAYHDAAVRVLVAGMVELGLLQGDIDELIEGGDYRRYYMHRTGHWLGMDVHDVGRYADNGEPRALRPGMVLTVEPGLYIRADDKDAPAELRGIGIRIEDDVAVTDGAPDILTAAVPKSIDGIEALMASGSWA</sequence>
<accession>A0A5Q2QD22</accession>
<gene>
    <name evidence="15" type="ORF">GH975_11815</name>
</gene>
<dbReference type="Proteomes" id="UP000388235">
    <property type="component" value="Chromosome"/>
</dbReference>
<evidence type="ECO:0000256" key="5">
    <source>
        <dbReference type="ARBA" id="ARBA00022670"/>
    </source>
</evidence>
<evidence type="ECO:0000256" key="1">
    <source>
        <dbReference type="ARBA" id="ARBA00001424"/>
    </source>
</evidence>
<dbReference type="InterPro" id="IPR001131">
    <property type="entry name" value="Peptidase_M24B_aminopep-P_CS"/>
</dbReference>
<keyword evidence="16" id="KW-1185">Reference proteome</keyword>
<dbReference type="FunFam" id="3.90.230.10:FF:000002">
    <property type="entry name" value="Xaa-Pro aminopeptidase 3"/>
    <property type="match status" value="1"/>
</dbReference>
<evidence type="ECO:0000256" key="9">
    <source>
        <dbReference type="ARBA" id="ARBA00023211"/>
    </source>
</evidence>
<protein>
    <recommendedName>
        <fullName evidence="10">Xaa-Pro aminopeptidase</fullName>
        <ecNumber evidence="4">3.4.11.9</ecNumber>
    </recommendedName>
    <alternativeName>
        <fullName evidence="11">Aminopeptidase P II</fullName>
    </alternativeName>
    <alternativeName>
        <fullName evidence="12">X-Pro aminopeptidase</fullName>
    </alternativeName>
</protein>
<proteinExistence type="inferred from homology"/>
<dbReference type="InterPro" id="IPR007865">
    <property type="entry name" value="Aminopep_P_N"/>
</dbReference>
<dbReference type="Gene3D" id="3.40.350.10">
    <property type="entry name" value="Creatinase/prolidase N-terminal domain"/>
    <property type="match status" value="1"/>
</dbReference>
<keyword evidence="5" id="KW-0645">Protease</keyword>
<keyword evidence="9" id="KW-0464">Manganese</keyword>
<evidence type="ECO:0000256" key="7">
    <source>
        <dbReference type="ARBA" id="ARBA00022801"/>
    </source>
</evidence>
<dbReference type="EMBL" id="CP045871">
    <property type="protein sequence ID" value="QGG81213.1"/>
    <property type="molecule type" value="Genomic_DNA"/>
</dbReference>
<dbReference type="EC" id="3.4.11.9" evidence="4"/>
<dbReference type="SUPFAM" id="SSF53092">
    <property type="entry name" value="Creatinase/prolidase N-terminal domain"/>
    <property type="match status" value="1"/>
</dbReference>
<dbReference type="KEGG" id="llp:GH975_11815"/>
<dbReference type="GO" id="GO:0030145">
    <property type="term" value="F:manganese ion binding"/>
    <property type="evidence" value="ECO:0007669"/>
    <property type="project" value="InterPro"/>
</dbReference>
<dbReference type="SMART" id="SM01011">
    <property type="entry name" value="AMP_N"/>
    <property type="match status" value="1"/>
</dbReference>
<dbReference type="PANTHER" id="PTHR43226:SF4">
    <property type="entry name" value="XAA-PRO AMINOPEPTIDASE 3"/>
    <property type="match status" value="1"/>
</dbReference>
<dbReference type="Gene3D" id="3.90.230.10">
    <property type="entry name" value="Creatinase/methionine aminopeptidase superfamily"/>
    <property type="match status" value="1"/>
</dbReference>
<evidence type="ECO:0000313" key="16">
    <source>
        <dbReference type="Proteomes" id="UP000388235"/>
    </source>
</evidence>
<evidence type="ECO:0000256" key="10">
    <source>
        <dbReference type="ARBA" id="ARBA00069363"/>
    </source>
</evidence>
<comment type="similarity">
    <text evidence="3 13">Belongs to the peptidase M24B family.</text>
</comment>
<dbReference type="GO" id="GO:0070006">
    <property type="term" value="F:metalloaminopeptidase activity"/>
    <property type="evidence" value="ECO:0007669"/>
    <property type="project" value="InterPro"/>
</dbReference>
<keyword evidence="6 13" id="KW-0479">Metal-binding</keyword>